<feature type="region of interest" description="Disordered" evidence="1">
    <location>
        <begin position="1"/>
        <end position="36"/>
    </location>
</feature>
<gene>
    <name evidence="2" type="ORF">GPECTOR_19g351</name>
</gene>
<name>A0A150GKM4_GONPE</name>
<reference evidence="3" key="1">
    <citation type="journal article" date="2016" name="Nat. Commun.">
        <title>The Gonium pectorale genome demonstrates co-option of cell cycle regulation during the evolution of multicellularity.</title>
        <authorList>
            <person name="Hanschen E.R."/>
            <person name="Marriage T.N."/>
            <person name="Ferris P.J."/>
            <person name="Hamaji T."/>
            <person name="Toyoda A."/>
            <person name="Fujiyama A."/>
            <person name="Neme R."/>
            <person name="Noguchi H."/>
            <person name="Minakuchi Y."/>
            <person name="Suzuki M."/>
            <person name="Kawai-Toyooka H."/>
            <person name="Smith D.R."/>
            <person name="Sparks H."/>
            <person name="Anderson J."/>
            <person name="Bakaric R."/>
            <person name="Luria V."/>
            <person name="Karger A."/>
            <person name="Kirschner M.W."/>
            <person name="Durand P.M."/>
            <person name="Michod R.E."/>
            <person name="Nozaki H."/>
            <person name="Olson B.J."/>
        </authorList>
    </citation>
    <scope>NUCLEOTIDE SEQUENCE [LARGE SCALE GENOMIC DNA]</scope>
    <source>
        <strain evidence="3">NIES-2863</strain>
    </source>
</reference>
<comment type="caution">
    <text evidence="2">The sequence shown here is derived from an EMBL/GenBank/DDBJ whole genome shotgun (WGS) entry which is preliminary data.</text>
</comment>
<protein>
    <submittedName>
        <fullName evidence="2">Uncharacterized protein</fullName>
    </submittedName>
</protein>
<accession>A0A150GKM4</accession>
<dbReference type="AlphaFoldDB" id="A0A150GKM4"/>
<feature type="region of interest" description="Disordered" evidence="1">
    <location>
        <begin position="48"/>
        <end position="142"/>
    </location>
</feature>
<feature type="compositionally biased region" description="Low complexity" evidence="1">
    <location>
        <begin position="82"/>
        <end position="102"/>
    </location>
</feature>
<feature type="compositionally biased region" description="Low complexity" evidence="1">
    <location>
        <begin position="121"/>
        <end position="131"/>
    </location>
</feature>
<feature type="region of interest" description="Disordered" evidence="1">
    <location>
        <begin position="181"/>
        <end position="259"/>
    </location>
</feature>
<sequence length="259" mass="25326">MYRSGTVSASPVLLLADPPESPPPPSPAPAQAAVPSVPAAKKGLSVTQLTFGRGSAADRQAALNGRASPSPSPTPSSPPPSAVLASARGQLAPAPGRAARSPSPGPRGGYAPTVWARRRLTSSSGGAATAGNSPRPGRLAVDASFEQRGAGLAAPVATPFAALKGVAEAALAEGLLVAESSPRVTAPASAATPAASGGVATVPEAAGRGPVPSILSSLSGEQAGQRLTRESLPASRSPARRTGPSASYAAHSVSRKPSN</sequence>
<dbReference type="EMBL" id="LSYV01000020">
    <property type="protein sequence ID" value="KXZ49900.1"/>
    <property type="molecule type" value="Genomic_DNA"/>
</dbReference>
<proteinExistence type="predicted"/>
<keyword evidence="3" id="KW-1185">Reference proteome</keyword>
<feature type="compositionally biased region" description="Pro residues" evidence="1">
    <location>
        <begin position="70"/>
        <end position="81"/>
    </location>
</feature>
<dbReference type="Proteomes" id="UP000075714">
    <property type="component" value="Unassembled WGS sequence"/>
</dbReference>
<evidence type="ECO:0000256" key="1">
    <source>
        <dbReference type="SAM" id="MobiDB-lite"/>
    </source>
</evidence>
<evidence type="ECO:0000313" key="2">
    <source>
        <dbReference type="EMBL" id="KXZ49900.1"/>
    </source>
</evidence>
<organism evidence="2 3">
    <name type="scientific">Gonium pectorale</name>
    <name type="common">Green alga</name>
    <dbReference type="NCBI Taxonomy" id="33097"/>
    <lineage>
        <taxon>Eukaryota</taxon>
        <taxon>Viridiplantae</taxon>
        <taxon>Chlorophyta</taxon>
        <taxon>core chlorophytes</taxon>
        <taxon>Chlorophyceae</taxon>
        <taxon>CS clade</taxon>
        <taxon>Chlamydomonadales</taxon>
        <taxon>Volvocaceae</taxon>
        <taxon>Gonium</taxon>
    </lineage>
</organism>
<evidence type="ECO:0000313" key="3">
    <source>
        <dbReference type="Proteomes" id="UP000075714"/>
    </source>
</evidence>
<feature type="compositionally biased region" description="Pro residues" evidence="1">
    <location>
        <begin position="19"/>
        <end position="28"/>
    </location>
</feature>
<feature type="compositionally biased region" description="Low complexity" evidence="1">
    <location>
        <begin position="181"/>
        <end position="202"/>
    </location>
</feature>